<keyword evidence="10" id="KW-1185">Reference proteome</keyword>
<evidence type="ECO:0000313" key="9">
    <source>
        <dbReference type="EMBL" id="GEP54494.1"/>
    </source>
</evidence>
<gene>
    <name evidence="9" type="ORF">RSO01_16600</name>
</gene>
<dbReference type="CDD" id="cd06550">
    <property type="entry name" value="TM_ABC_iron-siderophores_like"/>
    <property type="match status" value="1"/>
</dbReference>
<dbReference type="OrthoDB" id="9811975at2"/>
<protein>
    <submittedName>
        <fullName evidence="9">ABC transporter permease</fullName>
    </submittedName>
</protein>
<feature type="transmembrane region" description="Helical" evidence="8">
    <location>
        <begin position="109"/>
        <end position="129"/>
    </location>
</feature>
<sequence>MRVWLLLVLALLLSIVIGAAAGHDWMSPADLLRALAGDTDLRSRLLIDWRLPRVLAAAFVGALLGLGGTVFQGVFRNPLAEPYLLGSAGGAALGATVALLVPLAAPQSLVLPVLAFAGAWAATMLVIGISRVAGAVDAAGMLLAGVAVAAVLGALRSFLMLALSDETVSLQIVLSWVLGGVQTPTWPILGLLAAISVACLALTLMLAKRLDVLGLGETMAIAFGLNVNRFIAFAVLAGSVVVAAAVAFGGLVAFVGLASPHIARWLVGPLHRPLLPASALVGAIVVTVADAIARSALPPAEIPLGLVTAVAGGPFFILLLARRLRA</sequence>
<dbReference type="SUPFAM" id="SSF81345">
    <property type="entry name" value="ABC transporter involved in vitamin B12 uptake, BtuC"/>
    <property type="match status" value="1"/>
</dbReference>
<evidence type="ECO:0000256" key="7">
    <source>
        <dbReference type="ARBA" id="ARBA00023136"/>
    </source>
</evidence>
<keyword evidence="6 8" id="KW-1133">Transmembrane helix</keyword>
<evidence type="ECO:0000256" key="6">
    <source>
        <dbReference type="ARBA" id="ARBA00022989"/>
    </source>
</evidence>
<keyword evidence="5 8" id="KW-0812">Transmembrane</keyword>
<evidence type="ECO:0000256" key="5">
    <source>
        <dbReference type="ARBA" id="ARBA00022692"/>
    </source>
</evidence>
<dbReference type="EMBL" id="BKAJ01000031">
    <property type="protein sequence ID" value="GEP54494.1"/>
    <property type="molecule type" value="Genomic_DNA"/>
</dbReference>
<reference evidence="9 10" key="1">
    <citation type="submission" date="2019-07" db="EMBL/GenBank/DDBJ databases">
        <title>Whole genome shotgun sequence of Reyranella soli NBRC 108950.</title>
        <authorList>
            <person name="Hosoyama A."/>
            <person name="Uohara A."/>
            <person name="Ohji S."/>
            <person name="Ichikawa N."/>
        </authorList>
    </citation>
    <scope>NUCLEOTIDE SEQUENCE [LARGE SCALE GENOMIC DNA]</scope>
    <source>
        <strain evidence="9 10">NBRC 108950</strain>
    </source>
</reference>
<dbReference type="Pfam" id="PF01032">
    <property type="entry name" value="FecCD"/>
    <property type="match status" value="1"/>
</dbReference>
<dbReference type="PANTHER" id="PTHR30472:SF25">
    <property type="entry name" value="ABC TRANSPORTER PERMEASE PROTEIN MJ0876-RELATED"/>
    <property type="match status" value="1"/>
</dbReference>
<dbReference type="Gene3D" id="1.10.3470.10">
    <property type="entry name" value="ABC transporter involved in vitamin B12 uptake, BtuC"/>
    <property type="match status" value="1"/>
</dbReference>
<feature type="transmembrane region" description="Helical" evidence="8">
    <location>
        <begin position="141"/>
        <end position="164"/>
    </location>
</feature>
<feature type="transmembrane region" description="Helical" evidence="8">
    <location>
        <begin position="219"/>
        <end position="236"/>
    </location>
</feature>
<feature type="transmembrane region" description="Helical" evidence="8">
    <location>
        <begin position="242"/>
        <end position="262"/>
    </location>
</feature>
<evidence type="ECO:0000256" key="2">
    <source>
        <dbReference type="ARBA" id="ARBA00007935"/>
    </source>
</evidence>
<comment type="similarity">
    <text evidence="2">Belongs to the binding-protein-dependent transport system permease family. FecCD subfamily.</text>
</comment>
<dbReference type="InterPro" id="IPR000522">
    <property type="entry name" value="ABC_transptr_permease_BtuC"/>
</dbReference>
<dbReference type="Proteomes" id="UP000321058">
    <property type="component" value="Unassembled WGS sequence"/>
</dbReference>
<keyword evidence="3" id="KW-0813">Transport</keyword>
<comment type="subcellular location">
    <subcellularLocation>
        <location evidence="1">Cell membrane</location>
        <topology evidence="1">Multi-pass membrane protein</topology>
    </subcellularLocation>
</comment>
<feature type="transmembrane region" description="Helical" evidence="8">
    <location>
        <begin position="83"/>
        <end position="103"/>
    </location>
</feature>
<feature type="transmembrane region" description="Helical" evidence="8">
    <location>
        <begin position="51"/>
        <end position="71"/>
    </location>
</feature>
<dbReference type="AlphaFoldDB" id="A0A512N677"/>
<accession>A0A512N677</accession>
<evidence type="ECO:0000313" key="10">
    <source>
        <dbReference type="Proteomes" id="UP000321058"/>
    </source>
</evidence>
<keyword evidence="4" id="KW-1003">Cell membrane</keyword>
<evidence type="ECO:0000256" key="8">
    <source>
        <dbReference type="SAM" id="Phobius"/>
    </source>
</evidence>
<feature type="transmembrane region" description="Helical" evidence="8">
    <location>
        <begin position="274"/>
        <end position="296"/>
    </location>
</feature>
<dbReference type="GO" id="GO:0005886">
    <property type="term" value="C:plasma membrane"/>
    <property type="evidence" value="ECO:0007669"/>
    <property type="project" value="UniProtKB-SubCell"/>
</dbReference>
<proteinExistence type="inferred from homology"/>
<organism evidence="9 10">
    <name type="scientific">Reyranella soli</name>
    <dbReference type="NCBI Taxonomy" id="1230389"/>
    <lineage>
        <taxon>Bacteria</taxon>
        <taxon>Pseudomonadati</taxon>
        <taxon>Pseudomonadota</taxon>
        <taxon>Alphaproteobacteria</taxon>
        <taxon>Hyphomicrobiales</taxon>
        <taxon>Reyranellaceae</taxon>
        <taxon>Reyranella</taxon>
    </lineage>
</organism>
<evidence type="ECO:0000256" key="4">
    <source>
        <dbReference type="ARBA" id="ARBA00022475"/>
    </source>
</evidence>
<evidence type="ECO:0000256" key="3">
    <source>
        <dbReference type="ARBA" id="ARBA00022448"/>
    </source>
</evidence>
<feature type="transmembrane region" description="Helical" evidence="8">
    <location>
        <begin position="184"/>
        <end position="207"/>
    </location>
</feature>
<dbReference type="FunFam" id="1.10.3470.10:FF:000001">
    <property type="entry name" value="Vitamin B12 ABC transporter permease BtuC"/>
    <property type="match status" value="1"/>
</dbReference>
<dbReference type="GO" id="GO:0022857">
    <property type="term" value="F:transmembrane transporter activity"/>
    <property type="evidence" value="ECO:0007669"/>
    <property type="project" value="InterPro"/>
</dbReference>
<dbReference type="InterPro" id="IPR037294">
    <property type="entry name" value="ABC_BtuC-like"/>
</dbReference>
<evidence type="ECO:0000256" key="1">
    <source>
        <dbReference type="ARBA" id="ARBA00004651"/>
    </source>
</evidence>
<name>A0A512N677_9HYPH</name>
<comment type="caution">
    <text evidence="9">The sequence shown here is derived from an EMBL/GenBank/DDBJ whole genome shotgun (WGS) entry which is preliminary data.</text>
</comment>
<keyword evidence="7 8" id="KW-0472">Membrane</keyword>
<feature type="transmembrane region" description="Helical" evidence="8">
    <location>
        <begin position="302"/>
        <end position="321"/>
    </location>
</feature>
<dbReference type="RefSeq" id="WP_147148091.1">
    <property type="nucleotide sequence ID" value="NZ_BKAJ01000031.1"/>
</dbReference>
<dbReference type="PANTHER" id="PTHR30472">
    <property type="entry name" value="FERRIC ENTEROBACTIN TRANSPORT SYSTEM PERMEASE PROTEIN"/>
    <property type="match status" value="1"/>
</dbReference>